<dbReference type="Proteomes" id="UP000030993">
    <property type="component" value="Unassembled WGS sequence"/>
</dbReference>
<dbReference type="RefSeq" id="WP_039211327.1">
    <property type="nucleotide sequence ID" value="NZ_JSCE01000225.1"/>
</dbReference>
<comment type="subcellular location">
    <subcellularLocation>
        <location evidence="1 8">Cell membrane</location>
        <topology evidence="1 8">Multi-pass membrane protein</topology>
    </subcellularLocation>
</comment>
<dbReference type="InterPro" id="IPR011701">
    <property type="entry name" value="MFS"/>
</dbReference>
<dbReference type="GO" id="GO:0005886">
    <property type="term" value="C:plasma membrane"/>
    <property type="evidence" value="ECO:0007669"/>
    <property type="project" value="UniProtKB-SubCell"/>
</dbReference>
<feature type="transmembrane region" description="Helical" evidence="8">
    <location>
        <begin position="105"/>
        <end position="122"/>
    </location>
</feature>
<feature type="transmembrane region" description="Helical" evidence="8">
    <location>
        <begin position="367"/>
        <end position="389"/>
    </location>
</feature>
<evidence type="ECO:0000256" key="3">
    <source>
        <dbReference type="ARBA" id="ARBA00022448"/>
    </source>
</evidence>
<feature type="transmembrane region" description="Helical" evidence="8">
    <location>
        <begin position="247"/>
        <end position="265"/>
    </location>
</feature>
<feature type="transmembrane region" description="Helical" evidence="8">
    <location>
        <begin position="164"/>
        <end position="183"/>
    </location>
</feature>
<feature type="transmembrane region" description="Helical" evidence="8">
    <location>
        <begin position="216"/>
        <end position="241"/>
    </location>
</feature>
<dbReference type="CDD" id="cd17320">
    <property type="entry name" value="MFS_MdfA_MDR_like"/>
    <property type="match status" value="1"/>
</dbReference>
<evidence type="ECO:0000256" key="6">
    <source>
        <dbReference type="ARBA" id="ARBA00022989"/>
    </source>
</evidence>
<evidence type="ECO:0000256" key="1">
    <source>
        <dbReference type="ARBA" id="ARBA00004651"/>
    </source>
</evidence>
<feature type="transmembrane region" description="Helical" evidence="8">
    <location>
        <begin position="45"/>
        <end position="65"/>
    </location>
</feature>
<accession>A0A0B2JX31</accession>
<protein>
    <recommendedName>
        <fullName evidence="8">Bcr/CflA family efflux transporter</fullName>
    </recommendedName>
</protein>
<feature type="transmembrane region" description="Helical" evidence="8">
    <location>
        <begin position="305"/>
        <end position="329"/>
    </location>
</feature>
<dbReference type="PANTHER" id="PTHR23502:SF132">
    <property type="entry name" value="POLYAMINE TRANSPORTER 2-RELATED"/>
    <property type="match status" value="1"/>
</dbReference>
<feature type="transmembrane region" description="Helical" evidence="8">
    <location>
        <begin position="277"/>
        <end position="299"/>
    </location>
</feature>
<feature type="transmembrane region" description="Helical" evidence="8">
    <location>
        <begin position="7"/>
        <end position="25"/>
    </location>
</feature>
<comment type="similarity">
    <text evidence="2 8">Belongs to the major facilitator superfamily. Bcr/CmlA family.</text>
</comment>
<dbReference type="InterPro" id="IPR004812">
    <property type="entry name" value="Efflux_drug-R_Bcr/CmlA"/>
</dbReference>
<evidence type="ECO:0000313" key="11">
    <source>
        <dbReference type="Proteomes" id="UP000030993"/>
    </source>
</evidence>
<dbReference type="eggNOG" id="COG2814">
    <property type="taxonomic scope" value="Bacteria"/>
</dbReference>
<gene>
    <name evidence="10" type="ORF">NZ47_12210</name>
</gene>
<dbReference type="NCBIfam" id="TIGR00710">
    <property type="entry name" value="efflux_Bcr_CflA"/>
    <property type="match status" value="1"/>
</dbReference>
<evidence type="ECO:0000256" key="4">
    <source>
        <dbReference type="ARBA" id="ARBA00022475"/>
    </source>
</evidence>
<name>A0A0B2JX31_9FIRM</name>
<keyword evidence="6 8" id="KW-1133">Transmembrane helix</keyword>
<dbReference type="STRING" id="82374.NZ47_12210"/>
<dbReference type="GO" id="GO:0042910">
    <property type="term" value="F:xenobiotic transmembrane transporter activity"/>
    <property type="evidence" value="ECO:0007669"/>
    <property type="project" value="InterPro"/>
</dbReference>
<feature type="domain" description="Major facilitator superfamily (MFS) profile" evidence="9">
    <location>
        <begin position="10"/>
        <end position="388"/>
    </location>
</feature>
<evidence type="ECO:0000259" key="9">
    <source>
        <dbReference type="PROSITE" id="PS50850"/>
    </source>
</evidence>
<dbReference type="Pfam" id="PF07690">
    <property type="entry name" value="MFS_1"/>
    <property type="match status" value="1"/>
</dbReference>
<keyword evidence="11" id="KW-1185">Reference proteome</keyword>
<keyword evidence="5 8" id="KW-0812">Transmembrane</keyword>
<dbReference type="PANTHER" id="PTHR23502">
    <property type="entry name" value="MAJOR FACILITATOR SUPERFAMILY"/>
    <property type="match status" value="1"/>
</dbReference>
<feature type="transmembrane region" description="Helical" evidence="8">
    <location>
        <begin position="134"/>
        <end position="158"/>
    </location>
</feature>
<dbReference type="Gene3D" id="1.20.1720.10">
    <property type="entry name" value="Multidrug resistance protein D"/>
    <property type="match status" value="1"/>
</dbReference>
<organism evidence="10 11">
    <name type="scientific">Anaerovibrio lipolyticus</name>
    <dbReference type="NCBI Taxonomy" id="82374"/>
    <lineage>
        <taxon>Bacteria</taxon>
        <taxon>Bacillati</taxon>
        <taxon>Bacillota</taxon>
        <taxon>Negativicutes</taxon>
        <taxon>Selenomonadales</taxon>
        <taxon>Selenomonadaceae</taxon>
        <taxon>Anaerovibrio</taxon>
    </lineage>
</organism>
<comment type="caution">
    <text evidence="10">The sequence shown here is derived from an EMBL/GenBank/DDBJ whole genome shotgun (WGS) entry which is preliminary data.</text>
</comment>
<evidence type="ECO:0000256" key="7">
    <source>
        <dbReference type="ARBA" id="ARBA00023136"/>
    </source>
</evidence>
<sequence length="395" mass="42356">MSKPKSSFWLVIFLGIMSAMAPLATDMYLPALPVMQEDYAISTSIAQMTLTMTMLGMSIGQIFAGPISDMKGRKLPLLLGMLVFMAVSVACAVATNIWVFLAARFIQGFAGACGIVISRAIARDMCKGAELTKFFSILMMVNGLAPILAPVLGGQILAFGSWRHVFMVLAIIGLVMAGATVIFKESLPVERRLKNINRTLLTFPILMRNKYFMGHCFVQMFEFAAFFTYIGCSSFVLQGVYEVSPQVYSYIFGGIGASLLFTGGIPSKLAGRVRDEIMLKYSLCIQAVMSALLIGAFFLNAPFAVIVALLLFAVAPLSVVGAASFSLALSSQGRNAGSASAMLGCSSMILGAVMMPIVGIFGTDSGVPMAVMMLIGFVLAIITCQWYIIPVHSNE</sequence>
<dbReference type="EMBL" id="JSCE01000225">
    <property type="protein sequence ID" value="KHM50467.1"/>
    <property type="molecule type" value="Genomic_DNA"/>
</dbReference>
<evidence type="ECO:0000256" key="2">
    <source>
        <dbReference type="ARBA" id="ARBA00006236"/>
    </source>
</evidence>
<feature type="transmembrane region" description="Helical" evidence="8">
    <location>
        <begin position="341"/>
        <end position="361"/>
    </location>
</feature>
<proteinExistence type="inferred from homology"/>
<keyword evidence="3 8" id="KW-0813">Transport</keyword>
<dbReference type="InterPro" id="IPR036259">
    <property type="entry name" value="MFS_trans_sf"/>
</dbReference>
<keyword evidence="4 8" id="KW-1003">Cell membrane</keyword>
<dbReference type="GO" id="GO:1990961">
    <property type="term" value="P:xenobiotic detoxification by transmembrane export across the plasma membrane"/>
    <property type="evidence" value="ECO:0007669"/>
    <property type="project" value="InterPro"/>
</dbReference>
<dbReference type="PROSITE" id="PS50850">
    <property type="entry name" value="MFS"/>
    <property type="match status" value="1"/>
</dbReference>
<dbReference type="AlphaFoldDB" id="A0A0B2JX31"/>
<reference evidence="10 11" key="1">
    <citation type="journal article" date="2013" name="PLoS ONE">
        <title>Identification and characterization of three novel lipases belonging to families II and V from Anaerovibrio lipolyticus 5ST.</title>
        <authorList>
            <person name="Prive F."/>
            <person name="Kaderbhai N.N."/>
            <person name="Girdwood S."/>
            <person name="Worgan H.J."/>
            <person name="Pinloche E."/>
            <person name="Scollan N.D."/>
            <person name="Huws S.A."/>
            <person name="Newbold C.J."/>
        </authorList>
    </citation>
    <scope>NUCLEOTIDE SEQUENCE [LARGE SCALE GENOMIC DNA]</scope>
    <source>
        <strain evidence="10 11">5S</strain>
    </source>
</reference>
<evidence type="ECO:0000256" key="5">
    <source>
        <dbReference type="ARBA" id="ARBA00022692"/>
    </source>
</evidence>
<evidence type="ECO:0000313" key="10">
    <source>
        <dbReference type="EMBL" id="KHM50467.1"/>
    </source>
</evidence>
<keyword evidence="7 8" id="KW-0472">Membrane</keyword>
<dbReference type="InterPro" id="IPR020846">
    <property type="entry name" value="MFS_dom"/>
</dbReference>
<feature type="transmembrane region" description="Helical" evidence="8">
    <location>
        <begin position="77"/>
        <end position="99"/>
    </location>
</feature>
<dbReference type="SUPFAM" id="SSF103473">
    <property type="entry name" value="MFS general substrate transporter"/>
    <property type="match status" value="1"/>
</dbReference>
<evidence type="ECO:0000256" key="8">
    <source>
        <dbReference type="RuleBase" id="RU365088"/>
    </source>
</evidence>